<reference evidence="2 3" key="1">
    <citation type="journal article" date="2013" name="Genome Announc.">
        <title>Whole Genome Sequencing of Thermus oshimai JL-2 and Thermus thermophilus JL-18, Incomplete Denitrifiers from the United States Great Basin.</title>
        <authorList>
            <person name="Murugapiran S.K."/>
            <person name="Huntemann M."/>
            <person name="Wei C.L."/>
            <person name="Han J."/>
            <person name="Detter J.C."/>
            <person name="Han C.S."/>
            <person name="Erkkila T.H."/>
            <person name="Teshima H."/>
            <person name="Chen A."/>
            <person name="Kyrpides N."/>
            <person name="Mavrommatis K."/>
            <person name="Markowitz V."/>
            <person name="Szeto E."/>
            <person name="Ivanova N."/>
            <person name="Pagani I."/>
            <person name="Lam J."/>
            <person name="McDonald A.I."/>
            <person name="Dodsworth J.A."/>
            <person name="Pati A."/>
            <person name="Goodwin L."/>
            <person name="Peters L."/>
            <person name="Pitluck S."/>
            <person name="Woyke T."/>
            <person name="Hedlund B.P."/>
        </authorList>
    </citation>
    <scope>NUCLEOTIDE SEQUENCE [LARGE SCALE GENOMIC DNA]</scope>
    <source>
        <strain evidence="2 3">JL-18</strain>
        <plasmid evidence="2 3">pTTJL1802</plasmid>
    </source>
</reference>
<name>H9ZV26_THETH</name>
<keyword evidence="2" id="KW-0614">Plasmid</keyword>
<dbReference type="RefSeq" id="WP_014632214.1">
    <property type="nucleotide sequence ID" value="NC_017590.1"/>
</dbReference>
<keyword evidence="1" id="KW-0175">Coiled coil</keyword>
<feature type="coiled-coil region" evidence="1">
    <location>
        <begin position="36"/>
        <end position="63"/>
    </location>
</feature>
<gene>
    <name evidence="2" type="ORF">TtJL18_2358</name>
</gene>
<evidence type="ECO:0000313" key="3">
    <source>
        <dbReference type="Proteomes" id="UP000007388"/>
    </source>
</evidence>
<organism evidence="2 3">
    <name type="scientific">Thermus thermophilus JL-18</name>
    <dbReference type="NCBI Taxonomy" id="798128"/>
    <lineage>
        <taxon>Bacteria</taxon>
        <taxon>Thermotogati</taxon>
        <taxon>Deinococcota</taxon>
        <taxon>Deinococci</taxon>
        <taxon>Thermales</taxon>
        <taxon>Thermaceae</taxon>
        <taxon>Thermus</taxon>
    </lineage>
</organism>
<accession>H9ZV26</accession>
<dbReference type="AlphaFoldDB" id="H9ZV26"/>
<sequence length="84" mass="9524">MRKVNQLLDDLEAIARLLLVQAGHLKALHAQAPLSLAERKRELERLAERLRALASEVYALEVEAKRPLEDNSAEALRRELGLFL</sequence>
<dbReference type="KEGG" id="ttl:TtJL18_2358"/>
<dbReference type="EMBL" id="CP003254">
    <property type="protein sequence ID" value="AFH40186.1"/>
    <property type="molecule type" value="Genomic_DNA"/>
</dbReference>
<evidence type="ECO:0000313" key="2">
    <source>
        <dbReference type="EMBL" id="AFH40186.1"/>
    </source>
</evidence>
<evidence type="ECO:0000256" key="1">
    <source>
        <dbReference type="SAM" id="Coils"/>
    </source>
</evidence>
<dbReference type="Proteomes" id="UP000007388">
    <property type="component" value="Plasmid pTTJL1802"/>
</dbReference>
<proteinExistence type="predicted"/>
<geneLocation type="plasmid" evidence="2 3">
    <name>pTTJL1802</name>
</geneLocation>
<dbReference type="HOGENOM" id="CLU_2526450_0_0_0"/>
<protein>
    <submittedName>
        <fullName evidence="2">Uncharacterized protein</fullName>
    </submittedName>
</protein>
<dbReference type="PATRIC" id="fig|798128.4.peg.2292"/>